<protein>
    <submittedName>
        <fullName evidence="11">F0F1 ATP synthase subunit gamma</fullName>
    </submittedName>
</protein>
<reference evidence="11 12" key="1">
    <citation type="submission" date="2023-12" db="EMBL/GenBank/DDBJ databases">
        <title>Blastococcus brunescens sp. nov., an actonobacterium isolated from sandstone collected in sahara desert.</title>
        <authorList>
            <person name="Gtari M."/>
            <person name="Ghodhbane F."/>
        </authorList>
    </citation>
    <scope>NUCLEOTIDE SEQUENCE [LARGE SCALE GENOMIC DNA]</scope>
    <source>
        <strain evidence="11 12">BMG 8361</strain>
    </source>
</reference>
<keyword evidence="5" id="KW-0375">Hydrogen ion transport</keyword>
<name>A0ABZ1AYY7_9ACTN</name>
<evidence type="ECO:0000256" key="1">
    <source>
        <dbReference type="ARBA" id="ARBA00003456"/>
    </source>
</evidence>
<evidence type="ECO:0000256" key="7">
    <source>
        <dbReference type="ARBA" id="ARBA00023136"/>
    </source>
</evidence>
<keyword evidence="7" id="KW-0472">Membrane</keyword>
<feature type="compositionally biased region" description="Polar residues" evidence="10">
    <location>
        <begin position="30"/>
        <end position="40"/>
    </location>
</feature>
<dbReference type="InterPro" id="IPR000131">
    <property type="entry name" value="ATP_synth_F1_gsu"/>
</dbReference>
<proteinExistence type="inferred from homology"/>
<dbReference type="PANTHER" id="PTHR11693:SF22">
    <property type="entry name" value="ATP SYNTHASE SUBUNIT GAMMA, MITOCHONDRIAL"/>
    <property type="match status" value="1"/>
</dbReference>
<evidence type="ECO:0000256" key="9">
    <source>
        <dbReference type="ARBA" id="ARBA00023310"/>
    </source>
</evidence>
<dbReference type="Proteomes" id="UP001324287">
    <property type="component" value="Chromosome"/>
</dbReference>
<evidence type="ECO:0000256" key="3">
    <source>
        <dbReference type="ARBA" id="ARBA00007681"/>
    </source>
</evidence>
<dbReference type="Pfam" id="PF00231">
    <property type="entry name" value="ATP-synt"/>
    <property type="match status" value="1"/>
</dbReference>
<sequence length="63" mass="6520">MLEAAASESASRRRAMKSASDNAEELAKNLSRQANQARQAEITQEISEIVGGSDALVSAGAGD</sequence>
<dbReference type="SUPFAM" id="SSF52943">
    <property type="entry name" value="ATP synthase (F1-ATPase), gamma subunit"/>
    <property type="match status" value="1"/>
</dbReference>
<dbReference type="InterPro" id="IPR035968">
    <property type="entry name" value="ATP_synth_F1_ATPase_gsu"/>
</dbReference>
<accession>A0ABZ1AYY7</accession>
<evidence type="ECO:0000313" key="11">
    <source>
        <dbReference type="EMBL" id="WRL62701.1"/>
    </source>
</evidence>
<evidence type="ECO:0000256" key="8">
    <source>
        <dbReference type="ARBA" id="ARBA00023196"/>
    </source>
</evidence>
<evidence type="ECO:0000313" key="12">
    <source>
        <dbReference type="Proteomes" id="UP001324287"/>
    </source>
</evidence>
<dbReference type="PRINTS" id="PR00126">
    <property type="entry name" value="ATPASEGAMMA"/>
</dbReference>
<dbReference type="PANTHER" id="PTHR11693">
    <property type="entry name" value="ATP SYNTHASE GAMMA CHAIN"/>
    <property type="match status" value="1"/>
</dbReference>
<dbReference type="EMBL" id="CP141261">
    <property type="protein sequence ID" value="WRL62701.1"/>
    <property type="molecule type" value="Genomic_DNA"/>
</dbReference>
<dbReference type="Gene3D" id="1.10.287.80">
    <property type="entry name" value="ATP synthase, gamma subunit, helix hairpin domain"/>
    <property type="match status" value="1"/>
</dbReference>
<keyword evidence="4" id="KW-0813">Transport</keyword>
<organism evidence="11 12">
    <name type="scientific">Blastococcus brunescens</name>
    <dbReference type="NCBI Taxonomy" id="1564165"/>
    <lineage>
        <taxon>Bacteria</taxon>
        <taxon>Bacillati</taxon>
        <taxon>Actinomycetota</taxon>
        <taxon>Actinomycetes</taxon>
        <taxon>Geodermatophilales</taxon>
        <taxon>Geodermatophilaceae</taxon>
        <taxon>Blastococcus</taxon>
    </lineage>
</organism>
<feature type="region of interest" description="Disordered" evidence="10">
    <location>
        <begin position="1"/>
        <end position="40"/>
    </location>
</feature>
<keyword evidence="8" id="KW-0139">CF(1)</keyword>
<evidence type="ECO:0000256" key="2">
    <source>
        <dbReference type="ARBA" id="ARBA00004170"/>
    </source>
</evidence>
<evidence type="ECO:0000256" key="4">
    <source>
        <dbReference type="ARBA" id="ARBA00022448"/>
    </source>
</evidence>
<evidence type="ECO:0000256" key="5">
    <source>
        <dbReference type="ARBA" id="ARBA00022781"/>
    </source>
</evidence>
<keyword evidence="12" id="KW-1185">Reference proteome</keyword>
<comment type="subcellular location">
    <subcellularLocation>
        <location evidence="2">Membrane</location>
        <topology evidence="2">Peripheral membrane protein</topology>
    </subcellularLocation>
</comment>
<evidence type="ECO:0000256" key="6">
    <source>
        <dbReference type="ARBA" id="ARBA00023065"/>
    </source>
</evidence>
<evidence type="ECO:0000256" key="10">
    <source>
        <dbReference type="SAM" id="MobiDB-lite"/>
    </source>
</evidence>
<keyword evidence="9" id="KW-0066">ATP synthesis</keyword>
<comment type="similarity">
    <text evidence="3">Belongs to the ATPase gamma chain family.</text>
</comment>
<gene>
    <name evidence="11" type="ORF">U6N30_22605</name>
</gene>
<comment type="function">
    <text evidence="1">Produces ATP from ADP in the presence of a proton gradient across the membrane. The gamma chain is believed to be important in regulating ATPase activity and the flow of protons through the CF(0) complex.</text>
</comment>
<keyword evidence="6" id="KW-0406">Ion transport</keyword>